<evidence type="ECO:0000313" key="4">
    <source>
        <dbReference type="EMBL" id="TBU63392.1"/>
    </source>
</evidence>
<organism evidence="4 5">
    <name type="scientific">Dichomitus squalens</name>
    <dbReference type="NCBI Taxonomy" id="114155"/>
    <lineage>
        <taxon>Eukaryota</taxon>
        <taxon>Fungi</taxon>
        <taxon>Dikarya</taxon>
        <taxon>Basidiomycota</taxon>
        <taxon>Agaricomycotina</taxon>
        <taxon>Agaricomycetes</taxon>
        <taxon>Polyporales</taxon>
        <taxon>Polyporaceae</taxon>
        <taxon>Dichomitus</taxon>
    </lineage>
</organism>
<dbReference type="Proteomes" id="UP000292082">
    <property type="component" value="Unassembled WGS sequence"/>
</dbReference>
<evidence type="ECO:0000313" key="5">
    <source>
        <dbReference type="Proteomes" id="UP000292082"/>
    </source>
</evidence>
<dbReference type="InterPro" id="IPR023210">
    <property type="entry name" value="NADP_OxRdtase_dom"/>
</dbReference>
<dbReference type="PANTHER" id="PTHR43364:SF7">
    <property type="entry name" value="NADP-DEPENDENT OXIDOREDUCTASE DOMAIN-CONTAINING PROTEIN-RELATED"/>
    <property type="match status" value="1"/>
</dbReference>
<accession>A0A4Q9Q7B9</accession>
<keyword evidence="1" id="KW-0521">NADP</keyword>
<evidence type="ECO:0000256" key="1">
    <source>
        <dbReference type="ARBA" id="ARBA00022857"/>
    </source>
</evidence>
<dbReference type="EMBL" id="ML145089">
    <property type="protein sequence ID" value="TBU63392.1"/>
    <property type="molecule type" value="Genomic_DNA"/>
</dbReference>
<dbReference type="SUPFAM" id="SSF51430">
    <property type="entry name" value="NAD(P)-linked oxidoreductase"/>
    <property type="match status" value="1"/>
</dbReference>
<dbReference type="Pfam" id="PF00248">
    <property type="entry name" value="Aldo_ket_red"/>
    <property type="match status" value="1"/>
</dbReference>
<dbReference type="Gene3D" id="3.20.20.100">
    <property type="entry name" value="NADP-dependent oxidoreductase domain"/>
    <property type="match status" value="1"/>
</dbReference>
<dbReference type="InterPro" id="IPR036812">
    <property type="entry name" value="NAD(P)_OxRdtase_dom_sf"/>
</dbReference>
<feature type="domain" description="NADP-dependent oxidoreductase" evidence="3">
    <location>
        <begin position="1"/>
        <end position="100"/>
    </location>
</feature>
<sequence length="187" mass="19923">MCRAEGMGIVPWGVLGQGKFKTEADTPQTAEERSVSAALEKVANEVGNGVSLGAVAIAWALQKSTYAFPIVGGRNAQQLEEVLKALNIVLTPEQIKSLEGAAPFVFGFPYLPLFGTDPALGDGRGNFFVSSVGTVKFVKAPARSSLVLERTSRLLAYAMYQCGFAALYAPTWITSAKNEIQSPIATY</sequence>
<evidence type="ECO:0000256" key="2">
    <source>
        <dbReference type="ARBA" id="ARBA00038157"/>
    </source>
</evidence>
<keyword evidence="5" id="KW-1185">Reference proteome</keyword>
<name>A0A4Q9Q7B9_9APHY</name>
<proteinExistence type="inferred from homology"/>
<comment type="similarity">
    <text evidence="2">Belongs to the aldo/keto reductase family. Aldo/keto reductase 2 subfamily.</text>
</comment>
<evidence type="ECO:0000259" key="3">
    <source>
        <dbReference type="Pfam" id="PF00248"/>
    </source>
</evidence>
<dbReference type="InterPro" id="IPR050523">
    <property type="entry name" value="AKR_Detox_Biosynth"/>
</dbReference>
<protein>
    <submittedName>
        <fullName evidence="4">NADP-dependent oxidoreductase domain-containing protein</fullName>
    </submittedName>
</protein>
<dbReference type="PANTHER" id="PTHR43364">
    <property type="entry name" value="NADH-SPECIFIC METHYLGLYOXAL REDUCTASE-RELATED"/>
    <property type="match status" value="1"/>
</dbReference>
<reference evidence="4 5" key="1">
    <citation type="submission" date="2019-01" db="EMBL/GenBank/DDBJ databases">
        <title>Draft genome sequences of three monokaryotic isolates of the white-rot basidiomycete fungus Dichomitus squalens.</title>
        <authorList>
            <consortium name="DOE Joint Genome Institute"/>
            <person name="Lopez S.C."/>
            <person name="Andreopoulos B."/>
            <person name="Pangilinan J."/>
            <person name="Lipzen A."/>
            <person name="Riley R."/>
            <person name="Ahrendt S."/>
            <person name="Ng V."/>
            <person name="Barry K."/>
            <person name="Daum C."/>
            <person name="Grigoriev I.V."/>
            <person name="Hilden K.S."/>
            <person name="Makela M.R."/>
            <person name="de Vries R.P."/>
        </authorList>
    </citation>
    <scope>NUCLEOTIDE SEQUENCE [LARGE SCALE GENOMIC DNA]</scope>
    <source>
        <strain evidence="4 5">CBS 464.89</strain>
    </source>
</reference>
<dbReference type="AlphaFoldDB" id="A0A4Q9Q7B9"/>
<gene>
    <name evidence="4" type="ORF">BD310DRAFT_964746</name>
</gene>